<organism evidence="2 3">
    <name type="scientific">[Myrmecia] bisecta</name>
    <dbReference type="NCBI Taxonomy" id="41462"/>
    <lineage>
        <taxon>Eukaryota</taxon>
        <taxon>Viridiplantae</taxon>
        <taxon>Chlorophyta</taxon>
        <taxon>core chlorophytes</taxon>
        <taxon>Trebouxiophyceae</taxon>
        <taxon>Trebouxiales</taxon>
        <taxon>Trebouxiaceae</taxon>
        <taxon>Myrmecia</taxon>
    </lineage>
</organism>
<protein>
    <recommendedName>
        <fullName evidence="1">Saccharopine dehydrogenase NADP binding domain-containing protein</fullName>
    </recommendedName>
</protein>
<dbReference type="SUPFAM" id="SSF51735">
    <property type="entry name" value="NAD(P)-binding Rossmann-fold domains"/>
    <property type="match status" value="1"/>
</dbReference>
<evidence type="ECO:0000259" key="1">
    <source>
        <dbReference type="Pfam" id="PF03435"/>
    </source>
</evidence>
<dbReference type="Proteomes" id="UP001489004">
    <property type="component" value="Unassembled WGS sequence"/>
</dbReference>
<reference evidence="2 3" key="1">
    <citation type="journal article" date="2024" name="Nat. Commun.">
        <title>Phylogenomics reveals the evolutionary origins of lichenization in chlorophyte algae.</title>
        <authorList>
            <person name="Puginier C."/>
            <person name="Libourel C."/>
            <person name="Otte J."/>
            <person name="Skaloud P."/>
            <person name="Haon M."/>
            <person name="Grisel S."/>
            <person name="Petersen M."/>
            <person name="Berrin J.G."/>
            <person name="Delaux P.M."/>
            <person name="Dal Grande F."/>
            <person name="Keller J."/>
        </authorList>
    </citation>
    <scope>NUCLEOTIDE SEQUENCE [LARGE SCALE GENOMIC DNA]</scope>
    <source>
        <strain evidence="2 3">SAG 2043</strain>
    </source>
</reference>
<dbReference type="AlphaFoldDB" id="A0AAW1Q3T7"/>
<keyword evidence="3" id="KW-1185">Reference proteome</keyword>
<evidence type="ECO:0000313" key="2">
    <source>
        <dbReference type="EMBL" id="KAK9815837.1"/>
    </source>
</evidence>
<accession>A0AAW1Q3T7</accession>
<proteinExistence type="predicted"/>
<dbReference type="Pfam" id="PF03435">
    <property type="entry name" value="Sacchrp_dh_NADP"/>
    <property type="match status" value="1"/>
</dbReference>
<name>A0AAW1Q3T7_9CHLO</name>
<dbReference type="InterPro" id="IPR005097">
    <property type="entry name" value="Sacchrp_dh_NADP-bd"/>
</dbReference>
<evidence type="ECO:0000313" key="3">
    <source>
        <dbReference type="Proteomes" id="UP001489004"/>
    </source>
</evidence>
<dbReference type="EMBL" id="JALJOR010000006">
    <property type="protein sequence ID" value="KAK9815837.1"/>
    <property type="molecule type" value="Genomic_DNA"/>
</dbReference>
<dbReference type="PANTHER" id="PTHR43796">
    <property type="entry name" value="CARBOXYNORSPERMIDINE SYNTHASE"/>
    <property type="match status" value="1"/>
</dbReference>
<dbReference type="InterPro" id="IPR036291">
    <property type="entry name" value="NAD(P)-bd_dom_sf"/>
</dbReference>
<comment type="caution">
    <text evidence="2">The sequence shown here is derived from an EMBL/GenBank/DDBJ whole genome shotgun (WGS) entry which is preliminary data.</text>
</comment>
<dbReference type="Gene3D" id="3.40.50.720">
    <property type="entry name" value="NAD(P)-binding Rossmann-like Domain"/>
    <property type="match status" value="1"/>
</dbReference>
<dbReference type="PANTHER" id="PTHR43796:SF2">
    <property type="entry name" value="CARBOXYNORSPERMIDINE SYNTHASE"/>
    <property type="match status" value="1"/>
</dbReference>
<sequence length="385" mass="41971">METCFPGPATGHLASIQRKSYDDAVKRLPILNQAAFAACDIDDVEALKRLIDSFDLVIHAAGPFQRKTTCTVLEACIATKTPYMDVCDDSAYAQRARTYSEAARAAGVPAITTAGIYPGTSNVMAAHMISIARREYDAGWKHLGYEAGRGVQPKRVLYSYFTAGSGGAGPTILDTSLLLAGLEVVVYVDGKEVRAPPVSNHRIVDFGKGIGRRSVYLYHLPEVQSTHECLSVPSVSARFGTDPEFWNWAMVAVARLSPKGFLEDRNKSRALSALANPWVRLVDPLVGERVAMKVEVELDDGTTAAGIFAHKKLSITVGVCIAAFARSMLAGGTQPGVWFPEQPEAMADRRRLLELSAEGTMRFELNRPPWALEDDPTQLGMGFYW</sequence>
<feature type="domain" description="Saccharopine dehydrogenase NADP binding" evidence="1">
    <location>
        <begin position="34"/>
        <end position="111"/>
    </location>
</feature>
<gene>
    <name evidence="2" type="ORF">WJX72_010551</name>
</gene>
<dbReference type="Gene3D" id="3.30.360.10">
    <property type="entry name" value="Dihydrodipicolinate Reductase, domain 2"/>
    <property type="match status" value="1"/>
</dbReference>